<dbReference type="RefSeq" id="WP_238356080.1">
    <property type="nucleotide sequence ID" value="NZ_JACHMY010000001.1"/>
</dbReference>
<dbReference type="EMBL" id="JACHMY010000001">
    <property type="protein sequence ID" value="MBB5836814.1"/>
    <property type="molecule type" value="Genomic_DNA"/>
</dbReference>
<evidence type="ECO:0000313" key="1">
    <source>
        <dbReference type="EMBL" id="MBB5836814.1"/>
    </source>
</evidence>
<organism evidence="1 2">
    <name type="scientific">Kribbella italica</name>
    <dbReference type="NCBI Taxonomy" id="1540520"/>
    <lineage>
        <taxon>Bacteria</taxon>
        <taxon>Bacillati</taxon>
        <taxon>Actinomycetota</taxon>
        <taxon>Actinomycetes</taxon>
        <taxon>Propionibacteriales</taxon>
        <taxon>Kribbellaceae</taxon>
        <taxon>Kribbella</taxon>
    </lineage>
</organism>
<accession>A0A7W9J7K7</accession>
<comment type="caution">
    <text evidence="1">The sequence shown here is derived from an EMBL/GenBank/DDBJ whole genome shotgun (WGS) entry which is preliminary data.</text>
</comment>
<dbReference type="AlphaFoldDB" id="A0A7W9J7K7"/>
<keyword evidence="2" id="KW-1185">Reference proteome</keyword>
<gene>
    <name evidence="1" type="ORF">HDA39_003548</name>
</gene>
<proteinExistence type="predicted"/>
<sequence length="127" mass="14603">MTDSTTTKALRRREPLFHRRDLVSSAADADREMAVGYWEIGASGRRYSREFVLATLTERFTQGADAYDAEDWVVTDFVVREIAERTYLVTYVLNEQPRLTARVTLWQGSEADGWKVLYHQGTVIRPA</sequence>
<dbReference type="InterPro" id="IPR032710">
    <property type="entry name" value="NTF2-like_dom_sf"/>
</dbReference>
<evidence type="ECO:0000313" key="2">
    <source>
        <dbReference type="Proteomes" id="UP000549971"/>
    </source>
</evidence>
<dbReference type="Proteomes" id="UP000549971">
    <property type="component" value="Unassembled WGS sequence"/>
</dbReference>
<dbReference type="SUPFAM" id="SSF54427">
    <property type="entry name" value="NTF2-like"/>
    <property type="match status" value="1"/>
</dbReference>
<reference evidence="1 2" key="1">
    <citation type="submission" date="2020-08" db="EMBL/GenBank/DDBJ databases">
        <title>Sequencing the genomes of 1000 actinobacteria strains.</title>
        <authorList>
            <person name="Klenk H.-P."/>
        </authorList>
    </citation>
    <scope>NUCLEOTIDE SEQUENCE [LARGE SCALE GENOMIC DNA]</scope>
    <source>
        <strain evidence="1 2">DSM 28967</strain>
    </source>
</reference>
<evidence type="ECO:0008006" key="3">
    <source>
        <dbReference type="Google" id="ProtNLM"/>
    </source>
</evidence>
<protein>
    <recommendedName>
        <fullName evidence="3">DUF4440 domain-containing protein</fullName>
    </recommendedName>
</protein>
<name>A0A7W9J7K7_9ACTN</name>